<protein>
    <submittedName>
        <fullName evidence="2">MoxR family ATPase</fullName>
    </submittedName>
</protein>
<evidence type="ECO:0000313" key="2">
    <source>
        <dbReference type="EMBL" id="TYL51158.1"/>
    </source>
</evidence>
<accession>A0A5S4UYH2</accession>
<keyword evidence="3" id="KW-1185">Reference proteome</keyword>
<feature type="domain" description="AAA+ ATPase" evidence="1">
    <location>
        <begin position="60"/>
        <end position="247"/>
    </location>
</feature>
<organism evidence="2 3">
    <name type="scientific">Agromyces mariniharenae</name>
    <dbReference type="NCBI Taxonomy" id="2604423"/>
    <lineage>
        <taxon>Bacteria</taxon>
        <taxon>Bacillati</taxon>
        <taxon>Actinomycetota</taxon>
        <taxon>Actinomycetes</taxon>
        <taxon>Micrococcales</taxon>
        <taxon>Microbacteriaceae</taxon>
        <taxon>Agromyces</taxon>
    </lineage>
</organism>
<name>A0A5S4UYH2_9MICO</name>
<evidence type="ECO:0000259" key="1">
    <source>
        <dbReference type="SMART" id="SM00382"/>
    </source>
</evidence>
<dbReference type="RefSeq" id="WP_148735253.1">
    <property type="nucleotide sequence ID" value="NZ_VSSB01000002.1"/>
</dbReference>
<gene>
    <name evidence="2" type="ORF">FYC51_18755</name>
</gene>
<dbReference type="SMART" id="SM00382">
    <property type="entry name" value="AAA"/>
    <property type="match status" value="1"/>
</dbReference>
<sequence length="321" mass="35855">MNDWRIYRGDRKVREIKLPEPPPWRVFSDDGATGSSSNHAGATFQASPEVIDAVNAALMLRRPLLVTGIPGSGKSSLIDAVALELSLGPVLRWHVTSRSTLNEALYRYDAIGRLQAERISHDEGSRTTTTSISDYLTLGPLGTALIPRSKPRALLVDEIDKSDIDLPNDLLNVFERGEFEIPELTRHNEEDVNVREFESENWVRIHKGKVQCAEFPFVVLTSNGERDFPTAFLRRCIRLRMPDTTKELLEDIVSAHLGLPNTPAVSGLIDDFLARTDGGKPQATDQLLNAVYLVTQNVLPETNAERQAILELLFRELTSEF</sequence>
<dbReference type="SUPFAM" id="SSF52540">
    <property type="entry name" value="P-loop containing nucleoside triphosphate hydrolases"/>
    <property type="match status" value="1"/>
</dbReference>
<dbReference type="InterPro" id="IPR027417">
    <property type="entry name" value="P-loop_NTPase"/>
</dbReference>
<dbReference type="Proteomes" id="UP000325243">
    <property type="component" value="Unassembled WGS sequence"/>
</dbReference>
<dbReference type="InterPro" id="IPR003593">
    <property type="entry name" value="AAA+_ATPase"/>
</dbReference>
<reference evidence="2 3" key="1">
    <citation type="submission" date="2019-08" db="EMBL/GenBank/DDBJ databases">
        <authorList>
            <person name="Hu J."/>
        </authorList>
    </citation>
    <scope>NUCLEOTIDE SEQUENCE [LARGE SCALE GENOMIC DNA]</scope>
    <source>
        <strain evidence="2 3">NEAU-184</strain>
    </source>
</reference>
<dbReference type="AlphaFoldDB" id="A0A5S4UYH2"/>
<dbReference type="Gene3D" id="3.40.50.300">
    <property type="entry name" value="P-loop containing nucleotide triphosphate hydrolases"/>
    <property type="match status" value="1"/>
</dbReference>
<comment type="caution">
    <text evidence="2">The sequence shown here is derived from an EMBL/GenBank/DDBJ whole genome shotgun (WGS) entry which is preliminary data.</text>
</comment>
<dbReference type="EMBL" id="VSSB01000002">
    <property type="protein sequence ID" value="TYL51158.1"/>
    <property type="molecule type" value="Genomic_DNA"/>
</dbReference>
<proteinExistence type="predicted"/>
<evidence type="ECO:0000313" key="3">
    <source>
        <dbReference type="Proteomes" id="UP000325243"/>
    </source>
</evidence>